<dbReference type="SMART" id="SM00541">
    <property type="entry name" value="FYRN"/>
    <property type="match status" value="1"/>
</dbReference>
<dbReference type="GO" id="GO:0016567">
    <property type="term" value="P:protein ubiquitination"/>
    <property type="evidence" value="ECO:0007669"/>
    <property type="project" value="InterPro"/>
</dbReference>
<organism evidence="5 6">
    <name type="scientific">[Myrmecia] bisecta</name>
    <dbReference type="NCBI Taxonomy" id="41462"/>
    <lineage>
        <taxon>Eukaryota</taxon>
        <taxon>Viridiplantae</taxon>
        <taxon>Chlorophyta</taxon>
        <taxon>core chlorophytes</taxon>
        <taxon>Trebouxiophyceae</taxon>
        <taxon>Trebouxiales</taxon>
        <taxon>Trebouxiaceae</taxon>
        <taxon>Myrmecia</taxon>
    </lineage>
</organism>
<dbReference type="Pfam" id="PF05964">
    <property type="entry name" value="FYRN"/>
    <property type="match status" value="1"/>
</dbReference>
<dbReference type="PROSITE" id="PS51542">
    <property type="entry name" value="FYRN"/>
    <property type="match status" value="1"/>
</dbReference>
<dbReference type="PANTHER" id="PTHR22715">
    <property type="entry name" value="TRANSFORMING GROWTH FACTOR BETA REGULATED GENE 1"/>
    <property type="match status" value="1"/>
</dbReference>
<feature type="compositionally biased region" description="Basic residues" evidence="3">
    <location>
        <begin position="220"/>
        <end position="236"/>
    </location>
</feature>
<dbReference type="SMART" id="SM00504">
    <property type="entry name" value="Ubox"/>
    <property type="match status" value="1"/>
</dbReference>
<dbReference type="InterPro" id="IPR003889">
    <property type="entry name" value="FYrich_C"/>
</dbReference>
<dbReference type="InterPro" id="IPR003613">
    <property type="entry name" value="Ubox_domain"/>
</dbReference>
<evidence type="ECO:0000256" key="2">
    <source>
        <dbReference type="ARBA" id="ARBA00023242"/>
    </source>
</evidence>
<dbReference type="InterPro" id="IPR013083">
    <property type="entry name" value="Znf_RING/FYVE/PHD"/>
</dbReference>
<dbReference type="GO" id="GO:0004842">
    <property type="term" value="F:ubiquitin-protein transferase activity"/>
    <property type="evidence" value="ECO:0007669"/>
    <property type="project" value="InterPro"/>
</dbReference>
<dbReference type="PANTHER" id="PTHR22715:SF0">
    <property type="entry name" value="TRANSFORMING GROWTH FACTOR BETA REGULATOR 1"/>
    <property type="match status" value="1"/>
</dbReference>
<dbReference type="PROSITE" id="PS51543">
    <property type="entry name" value="FYRC"/>
    <property type="match status" value="1"/>
</dbReference>
<dbReference type="EMBL" id="JALJOR010000002">
    <property type="protein sequence ID" value="KAK9824373.1"/>
    <property type="molecule type" value="Genomic_DNA"/>
</dbReference>
<feature type="region of interest" description="Disordered" evidence="3">
    <location>
        <begin position="417"/>
        <end position="465"/>
    </location>
</feature>
<evidence type="ECO:0000313" key="6">
    <source>
        <dbReference type="Proteomes" id="UP001489004"/>
    </source>
</evidence>
<sequence>MAFNEGQALSAMFTNGLAQIQTSRSENLFQELDRRSLTPAEEEIVAQRVALQRKMLEEYEKRDRKRKVQEVMEICVDLTVEEAEAALKQFGWREEDTAAALTSDSNFRRKLRSMCGLAGAQQAQHAQQTVLVCASASGSNPQGAVVRPRKAVIPQPSKHQTSGAVFVGTFKGKGWERYAAKPKDSGSEDENAARRGNILPALRAVPDPAAQAISEPPPKAGKKGRRSMRRSARSPRRTLAVPVHKPRLGRVKRCSSKQVDLVMLGTLRSEPGWHNKGYIFPEGYVARTVFRSSEVLDQLCVHECQILGPQGSFWPAATFRIIAMDNPDAPLDAKSATGAWNAVLNRINDVIETRRRGGEDLPPPPRTAIAGPEYFGLSHPVIVAQIEALDPNHQCIEYWAGKEDRLAYGLVHGIETVPKEPRAERPPAASRPPRPERGASGLPSRRGRKRQADEDTMYADDFNGEEDEQYVANRWSGVDRRERYRRRCGADDSDAGRADDDNPLPDHIDPITLEPVVTPAISPYGHVMGLATWNAVLAEQGKCPFTQNPLRREQITVLTKNNIERYRDRIN</sequence>
<dbReference type="SMART" id="SM00542">
    <property type="entry name" value="FYRC"/>
    <property type="match status" value="1"/>
</dbReference>
<evidence type="ECO:0000256" key="3">
    <source>
        <dbReference type="SAM" id="MobiDB-lite"/>
    </source>
</evidence>
<gene>
    <name evidence="5" type="ORF">WJX72_009819</name>
</gene>
<comment type="subcellular location">
    <subcellularLocation>
        <location evidence="1">Nucleus</location>
    </subcellularLocation>
</comment>
<dbReference type="InterPro" id="IPR040092">
    <property type="entry name" value="TBRG1"/>
</dbReference>
<dbReference type="Gene3D" id="3.30.40.10">
    <property type="entry name" value="Zinc/RING finger domain, C3HC4 (zinc finger)"/>
    <property type="match status" value="1"/>
</dbReference>
<feature type="region of interest" description="Disordered" evidence="3">
    <location>
        <begin position="207"/>
        <end position="239"/>
    </location>
</feature>
<dbReference type="GO" id="GO:0140993">
    <property type="term" value="F:histone modifying activity"/>
    <property type="evidence" value="ECO:0007669"/>
    <property type="project" value="UniProtKB-ARBA"/>
</dbReference>
<dbReference type="Gene3D" id="3.30.160.360">
    <property type="match status" value="1"/>
</dbReference>
<dbReference type="InterPro" id="IPR003888">
    <property type="entry name" value="FYrich_N"/>
</dbReference>
<dbReference type="Pfam" id="PF05965">
    <property type="entry name" value="FYRC"/>
    <property type="match status" value="1"/>
</dbReference>
<reference evidence="5 6" key="1">
    <citation type="journal article" date="2024" name="Nat. Commun.">
        <title>Phylogenomics reveals the evolutionary origins of lichenization in chlorophyte algae.</title>
        <authorList>
            <person name="Puginier C."/>
            <person name="Libourel C."/>
            <person name="Otte J."/>
            <person name="Skaloud P."/>
            <person name="Haon M."/>
            <person name="Grisel S."/>
            <person name="Petersen M."/>
            <person name="Berrin J.G."/>
            <person name="Delaux P.M."/>
            <person name="Dal Grande F."/>
            <person name="Keller J."/>
        </authorList>
    </citation>
    <scope>NUCLEOTIDE SEQUENCE [LARGE SCALE GENOMIC DNA]</scope>
    <source>
        <strain evidence="5 6">SAG 2043</strain>
    </source>
</reference>
<accession>A0AAW1QSC0</accession>
<dbReference type="GO" id="GO:0051726">
    <property type="term" value="P:regulation of cell cycle"/>
    <property type="evidence" value="ECO:0007669"/>
    <property type="project" value="TreeGrafter"/>
</dbReference>
<proteinExistence type="predicted"/>
<keyword evidence="2" id="KW-0539">Nucleus</keyword>
<evidence type="ECO:0000256" key="1">
    <source>
        <dbReference type="ARBA" id="ARBA00004123"/>
    </source>
</evidence>
<feature type="compositionally biased region" description="Acidic residues" evidence="3">
    <location>
        <begin position="454"/>
        <end position="465"/>
    </location>
</feature>
<keyword evidence="6" id="KW-1185">Reference proteome</keyword>
<comment type="caution">
    <text evidence="5">The sequence shown here is derived from an EMBL/GenBank/DDBJ whole genome shotgun (WGS) entry which is preliminary data.</text>
</comment>
<evidence type="ECO:0000313" key="5">
    <source>
        <dbReference type="EMBL" id="KAK9824373.1"/>
    </source>
</evidence>
<feature type="domain" description="U-box" evidence="4">
    <location>
        <begin position="506"/>
        <end position="566"/>
    </location>
</feature>
<dbReference type="SUPFAM" id="SSF57850">
    <property type="entry name" value="RING/U-box"/>
    <property type="match status" value="1"/>
</dbReference>
<dbReference type="AlphaFoldDB" id="A0AAW1QSC0"/>
<dbReference type="GO" id="GO:0005634">
    <property type="term" value="C:nucleus"/>
    <property type="evidence" value="ECO:0007669"/>
    <property type="project" value="UniProtKB-SubCell"/>
</dbReference>
<dbReference type="Proteomes" id="UP001489004">
    <property type="component" value="Unassembled WGS sequence"/>
</dbReference>
<protein>
    <recommendedName>
        <fullName evidence="4">U-box domain-containing protein</fullName>
    </recommendedName>
</protein>
<name>A0AAW1QSC0_9CHLO</name>
<evidence type="ECO:0000259" key="4">
    <source>
        <dbReference type="SMART" id="SM00504"/>
    </source>
</evidence>